<feature type="region of interest" description="Disordered" evidence="9">
    <location>
        <begin position="408"/>
        <end position="429"/>
    </location>
</feature>
<comment type="similarity">
    <text evidence="1">Belongs to the palmitoyl-protein thioesterase family.</text>
</comment>
<feature type="compositionally biased region" description="Acidic residues" evidence="9">
    <location>
        <begin position="548"/>
        <end position="560"/>
    </location>
</feature>
<dbReference type="Pfam" id="PF02089">
    <property type="entry name" value="Palm_thioest"/>
    <property type="match status" value="1"/>
</dbReference>
<keyword evidence="6" id="KW-1015">Disulfide bond</keyword>
<feature type="region of interest" description="Disordered" evidence="9">
    <location>
        <begin position="466"/>
        <end position="690"/>
    </location>
</feature>
<evidence type="ECO:0000256" key="2">
    <source>
        <dbReference type="ARBA" id="ARBA00012423"/>
    </source>
</evidence>
<gene>
    <name evidence="11" type="ORF">FHETE_4943</name>
</gene>
<accession>A0A8H5WTF9</accession>
<keyword evidence="5" id="KW-0378">Hydrolase</keyword>
<evidence type="ECO:0000256" key="8">
    <source>
        <dbReference type="ARBA" id="ARBA00031934"/>
    </source>
</evidence>
<evidence type="ECO:0000313" key="11">
    <source>
        <dbReference type="EMBL" id="KAF5669439.1"/>
    </source>
</evidence>
<dbReference type="EC" id="3.1.2.22" evidence="2"/>
<feature type="region of interest" description="Disordered" evidence="9">
    <location>
        <begin position="369"/>
        <end position="394"/>
    </location>
</feature>
<feature type="compositionally biased region" description="Basic and acidic residues" evidence="9">
    <location>
        <begin position="561"/>
        <end position="586"/>
    </location>
</feature>
<sequence length="832" mass="93160">MRSPSILHLGFAIGALASRAYAAPAHSTDDLSDTPLPLVIWHGLGDQFNSDGLKDIQAMAEAINPGTFVHIIAIDKDPNQDRSATFTGNVTEQISKVCEELSSHPILSTAPAIDAIGISQGGQFLRGYVERCNWPQVRSLVTFGSQHNGIVKFRVCGSNDWICKGAMALLRFNVWSGFVQSRLVPAQYYRDPQTEDDYNKYLESSNFLADINNERELKNEKYKANLSKLTNFVMWMFEDDTLVVPKETSWFEEVNGTETIPLRARKLYQEDWIGLRELDRNGGLRFRSAPGDHLENMGELINKTIAEYFGPWKRTFKSDMENPAGHETHCEVTKTVHKICHRPKLLNPDETKSHNPPEIFSRSEHFNIVSPLPHNRNTQDSYKPSTSEPLRPDPSGYYYFQHKPYYSNSFPEPSSPPAPEPFNPDTKALDTRDFGLGLSLTLPWGDDGCDIPILGPLYPDECECGYKEEDSKGQDVSGNGPGAEDSKSEYGEDEPEGDADSKGDDDDQKMDDEEPETDSEGSKTVLNDPEMEDEESQVHKDDKKIFDSETEPQSDEEQQTQEDKQETNVQEHDTQDSDNETNKNEESSSNVEESDSESGKKDADVKEPANNDDTQDKKGADVNEDSETRTEQPTTDDKGSEPQNDKETHDHQKPKIPIDEKTTGNENLGTQNSSDSAVNNDKSQPANGDAAPLIDPWAVFGGRNWSHFEAQTICICKDEYCYCRGVPLVARDTLPRSAHDVVDNVSDICQCPQDVLGPVDKLKAVDWCRTCDGKALEVRDVGLQAIDDSEDPQKNACKCLIWGYIGYCQCEYPPHTHDDTAKFRLIKGEDEN</sequence>
<dbReference type="Proteomes" id="UP000567885">
    <property type="component" value="Unassembled WGS sequence"/>
</dbReference>
<dbReference type="GO" id="GO:0008474">
    <property type="term" value="F:palmitoyl-(protein) hydrolase activity"/>
    <property type="evidence" value="ECO:0007669"/>
    <property type="project" value="UniProtKB-EC"/>
</dbReference>
<name>A0A8H5WTF9_FUSHE</name>
<evidence type="ECO:0000256" key="7">
    <source>
        <dbReference type="ARBA" id="ARBA00023180"/>
    </source>
</evidence>
<comment type="caution">
    <text evidence="11">The sequence shown here is derived from an EMBL/GenBank/DDBJ whole genome shotgun (WGS) entry which is preliminary data.</text>
</comment>
<dbReference type="FunFam" id="3.40.50.1820:FF:000107">
    <property type="entry name" value="Palmitoyl-protein thioesterase 1"/>
    <property type="match status" value="1"/>
</dbReference>
<feature type="compositionally biased region" description="Pro residues" evidence="9">
    <location>
        <begin position="413"/>
        <end position="422"/>
    </location>
</feature>
<dbReference type="AlphaFoldDB" id="A0A8H5WTF9"/>
<dbReference type="InterPro" id="IPR029058">
    <property type="entry name" value="AB_hydrolase_fold"/>
</dbReference>
<feature type="signal peptide" evidence="10">
    <location>
        <begin position="1"/>
        <end position="22"/>
    </location>
</feature>
<evidence type="ECO:0000256" key="4">
    <source>
        <dbReference type="ARBA" id="ARBA00022729"/>
    </source>
</evidence>
<keyword evidence="4 10" id="KW-0732">Signal</keyword>
<evidence type="ECO:0000256" key="6">
    <source>
        <dbReference type="ARBA" id="ARBA00023157"/>
    </source>
</evidence>
<evidence type="ECO:0000256" key="9">
    <source>
        <dbReference type="SAM" id="MobiDB-lite"/>
    </source>
</evidence>
<organism evidence="11 12">
    <name type="scientific">Fusarium heterosporum</name>
    <dbReference type="NCBI Taxonomy" id="42747"/>
    <lineage>
        <taxon>Eukaryota</taxon>
        <taxon>Fungi</taxon>
        <taxon>Dikarya</taxon>
        <taxon>Ascomycota</taxon>
        <taxon>Pezizomycotina</taxon>
        <taxon>Sordariomycetes</taxon>
        <taxon>Hypocreomycetidae</taxon>
        <taxon>Hypocreales</taxon>
        <taxon>Nectriaceae</taxon>
        <taxon>Fusarium</taxon>
        <taxon>Fusarium heterosporum species complex</taxon>
    </lineage>
</organism>
<reference evidence="11 12" key="1">
    <citation type="submission" date="2020-05" db="EMBL/GenBank/DDBJ databases">
        <title>Identification and distribution of gene clusters putatively required for synthesis of sphingolipid metabolism inhibitors in phylogenetically diverse species of the filamentous fungus Fusarium.</title>
        <authorList>
            <person name="Kim H.-S."/>
            <person name="Busman M."/>
            <person name="Brown D.W."/>
            <person name="Divon H."/>
            <person name="Uhlig S."/>
            <person name="Proctor R.H."/>
        </authorList>
    </citation>
    <scope>NUCLEOTIDE SEQUENCE [LARGE SCALE GENOMIC DNA]</scope>
    <source>
        <strain evidence="11 12">NRRL 20693</strain>
    </source>
</reference>
<feature type="compositionally biased region" description="Basic and acidic residues" evidence="9">
    <location>
        <begin position="597"/>
        <end position="663"/>
    </location>
</feature>
<feature type="compositionally biased region" description="Basic and acidic residues" evidence="9">
    <location>
        <begin position="536"/>
        <end position="547"/>
    </location>
</feature>
<dbReference type="OrthoDB" id="10263094at2759"/>
<dbReference type="PANTHER" id="PTHR11247">
    <property type="entry name" value="PALMITOYL-PROTEIN THIOESTERASE/DOLICHYLDIPHOSPHATASE 1"/>
    <property type="match status" value="1"/>
</dbReference>
<dbReference type="EMBL" id="JAAGWQ010000083">
    <property type="protein sequence ID" value="KAF5669439.1"/>
    <property type="molecule type" value="Genomic_DNA"/>
</dbReference>
<keyword evidence="12" id="KW-1185">Reference proteome</keyword>
<protein>
    <recommendedName>
        <fullName evidence="3">Palmitoyl-protein thioesterase 1</fullName>
        <ecNumber evidence="2">3.1.2.22</ecNumber>
    </recommendedName>
    <alternativeName>
        <fullName evidence="8">Palmitoyl-protein hydrolase 1</fullName>
    </alternativeName>
</protein>
<dbReference type="PANTHER" id="PTHR11247:SF8">
    <property type="entry name" value="PALMITOYL-PROTEIN THIOESTERASE 1"/>
    <property type="match status" value="1"/>
</dbReference>
<feature type="compositionally biased region" description="Acidic residues" evidence="9">
    <location>
        <begin position="491"/>
        <end position="519"/>
    </location>
</feature>
<evidence type="ECO:0000256" key="3">
    <source>
        <dbReference type="ARBA" id="ARBA00014212"/>
    </source>
</evidence>
<keyword evidence="7" id="KW-0325">Glycoprotein</keyword>
<dbReference type="SUPFAM" id="SSF53474">
    <property type="entry name" value="alpha/beta-Hydrolases"/>
    <property type="match status" value="1"/>
</dbReference>
<dbReference type="InterPro" id="IPR002472">
    <property type="entry name" value="Palm_thioest"/>
</dbReference>
<evidence type="ECO:0000256" key="10">
    <source>
        <dbReference type="SAM" id="SignalP"/>
    </source>
</evidence>
<feature type="compositionally biased region" description="Polar residues" evidence="9">
    <location>
        <begin position="375"/>
        <end position="388"/>
    </location>
</feature>
<evidence type="ECO:0000256" key="5">
    <source>
        <dbReference type="ARBA" id="ARBA00022801"/>
    </source>
</evidence>
<dbReference type="PRINTS" id="PR00414">
    <property type="entry name" value="PPTHIESTRASE"/>
</dbReference>
<feature type="compositionally biased region" description="Polar residues" evidence="9">
    <location>
        <begin position="664"/>
        <end position="686"/>
    </location>
</feature>
<evidence type="ECO:0000256" key="1">
    <source>
        <dbReference type="ARBA" id="ARBA00010758"/>
    </source>
</evidence>
<proteinExistence type="inferred from homology"/>
<feature type="chain" id="PRO_5034592336" description="Palmitoyl-protein thioesterase 1" evidence="10">
    <location>
        <begin position="23"/>
        <end position="832"/>
    </location>
</feature>
<evidence type="ECO:0000313" key="12">
    <source>
        <dbReference type="Proteomes" id="UP000567885"/>
    </source>
</evidence>
<dbReference type="Gene3D" id="3.40.50.1820">
    <property type="entry name" value="alpha/beta hydrolase"/>
    <property type="match status" value="1"/>
</dbReference>